<dbReference type="PANTHER" id="PTHR43433">
    <property type="entry name" value="HYDROLASE, ALPHA/BETA FOLD FAMILY PROTEIN"/>
    <property type="match status" value="1"/>
</dbReference>
<dbReference type="Proteomes" id="UP001143400">
    <property type="component" value="Unassembled WGS sequence"/>
</dbReference>
<dbReference type="EMBL" id="BSFF01000010">
    <property type="protein sequence ID" value="GLK57558.1"/>
    <property type="molecule type" value="Genomic_DNA"/>
</dbReference>
<dbReference type="PANTHER" id="PTHR43433:SF5">
    <property type="entry name" value="AB HYDROLASE-1 DOMAIN-CONTAINING PROTEIN"/>
    <property type="match status" value="1"/>
</dbReference>
<dbReference type="RefSeq" id="WP_204951688.1">
    <property type="nucleotide sequence ID" value="NZ_BSFF01000010.1"/>
</dbReference>
<organism evidence="2 5">
    <name type="scientific">Methylopila capsulata</name>
    <dbReference type="NCBI Taxonomy" id="61654"/>
    <lineage>
        <taxon>Bacteria</taxon>
        <taxon>Pseudomonadati</taxon>
        <taxon>Pseudomonadota</taxon>
        <taxon>Alphaproteobacteria</taxon>
        <taxon>Hyphomicrobiales</taxon>
        <taxon>Methylopilaceae</taxon>
        <taxon>Methylopila</taxon>
    </lineage>
</organism>
<proteinExistence type="predicted"/>
<evidence type="ECO:0000313" key="3">
    <source>
        <dbReference type="EMBL" id="MBM7853228.1"/>
    </source>
</evidence>
<protein>
    <submittedName>
        <fullName evidence="2">Alpha/beta hydrolase</fullName>
    </submittedName>
    <submittedName>
        <fullName evidence="3">Pimeloyl-ACP methyl ester carboxylesterase</fullName>
    </submittedName>
</protein>
<dbReference type="Gene3D" id="3.40.50.1820">
    <property type="entry name" value="alpha/beta hydrolase"/>
    <property type="match status" value="1"/>
</dbReference>
<dbReference type="EMBL" id="JAFBCY010000004">
    <property type="protein sequence ID" value="MBM7853228.1"/>
    <property type="molecule type" value="Genomic_DNA"/>
</dbReference>
<evidence type="ECO:0000313" key="2">
    <source>
        <dbReference type="EMBL" id="GLK57558.1"/>
    </source>
</evidence>
<dbReference type="GO" id="GO:0004806">
    <property type="term" value="F:triacylglycerol lipase activity"/>
    <property type="evidence" value="ECO:0007669"/>
    <property type="project" value="TreeGrafter"/>
</dbReference>
<keyword evidence="4" id="KW-1185">Reference proteome</keyword>
<keyword evidence="2" id="KW-0378">Hydrolase</keyword>
<accession>A0A9W6IW12</accession>
<feature type="domain" description="AB hydrolase-1" evidence="1">
    <location>
        <begin position="21"/>
        <end position="120"/>
    </location>
</feature>
<reference evidence="2" key="3">
    <citation type="submission" date="2023-01" db="EMBL/GenBank/DDBJ databases">
        <authorList>
            <person name="Sun Q."/>
            <person name="Evtushenko L."/>
        </authorList>
    </citation>
    <scope>NUCLEOTIDE SEQUENCE</scope>
    <source>
        <strain evidence="2">VKM B-1606</strain>
    </source>
</reference>
<sequence length="250" mass="27152">MPTFSSDGLDLAYRDEGEGDPILLIHGFASNLDVNWVGPGWFDLLKADGRRVIAIDNRGHGASEKLYDPAFYGSDMMAEDALRLLDHLEIARADVMGYSMGARVTSLMAIRNRERLRSAIIGGMGEGLLRGAPSADEIAVGLLADSVDDIVNPTAKMFRRFAEATRADRRALAACMRAQRSLVDPEKLGTITTPVLIAVGTEDDVAGDPHALAKLIPGAEVLEIPRRDHNRAVGDKVYKQGVVDFLSRRP</sequence>
<comment type="caution">
    <text evidence="2">The sequence shown here is derived from an EMBL/GenBank/DDBJ whole genome shotgun (WGS) entry which is preliminary data.</text>
</comment>
<evidence type="ECO:0000313" key="4">
    <source>
        <dbReference type="Proteomes" id="UP000758856"/>
    </source>
</evidence>
<evidence type="ECO:0000259" key="1">
    <source>
        <dbReference type="Pfam" id="PF00561"/>
    </source>
</evidence>
<name>A0A9W6IW12_9HYPH</name>
<reference evidence="3 4" key="2">
    <citation type="submission" date="2021-01" db="EMBL/GenBank/DDBJ databases">
        <title>Genomic Encyclopedia of Type Strains, Phase IV (KMG-IV): sequencing the most valuable type-strain genomes for metagenomic binning, comparative biology and taxonomic classification.</title>
        <authorList>
            <person name="Goeker M."/>
        </authorList>
    </citation>
    <scope>NUCLEOTIDE SEQUENCE [LARGE SCALE GENOMIC DNA]</scope>
    <source>
        <strain evidence="3 4">DSM 6130</strain>
    </source>
</reference>
<dbReference type="AlphaFoldDB" id="A0A9W6IW12"/>
<dbReference type="InterPro" id="IPR029058">
    <property type="entry name" value="AB_hydrolase_fold"/>
</dbReference>
<dbReference type="GO" id="GO:0046503">
    <property type="term" value="P:glycerolipid catabolic process"/>
    <property type="evidence" value="ECO:0007669"/>
    <property type="project" value="TreeGrafter"/>
</dbReference>
<dbReference type="SUPFAM" id="SSF53474">
    <property type="entry name" value="alpha/beta-Hydrolases"/>
    <property type="match status" value="1"/>
</dbReference>
<dbReference type="InterPro" id="IPR000073">
    <property type="entry name" value="AB_hydrolase_1"/>
</dbReference>
<evidence type="ECO:0000313" key="5">
    <source>
        <dbReference type="Proteomes" id="UP001143400"/>
    </source>
</evidence>
<dbReference type="Pfam" id="PF00561">
    <property type="entry name" value="Abhydrolase_1"/>
    <property type="match status" value="1"/>
</dbReference>
<reference evidence="2" key="1">
    <citation type="journal article" date="2014" name="Int. J. Syst. Evol. Microbiol.">
        <title>Complete genome sequence of Corynebacterium casei LMG S-19264T (=DSM 44701T), isolated from a smear-ripened cheese.</title>
        <authorList>
            <consortium name="US DOE Joint Genome Institute (JGI-PGF)"/>
            <person name="Walter F."/>
            <person name="Albersmeier A."/>
            <person name="Kalinowski J."/>
            <person name="Ruckert C."/>
        </authorList>
    </citation>
    <scope>NUCLEOTIDE SEQUENCE</scope>
    <source>
        <strain evidence="2">VKM B-1606</strain>
    </source>
</reference>
<dbReference type="InterPro" id="IPR050471">
    <property type="entry name" value="AB_hydrolase"/>
</dbReference>
<gene>
    <name evidence="2" type="ORF">GCM10008170_35780</name>
    <name evidence="3" type="ORF">JOD31_003479</name>
</gene>
<dbReference type="Proteomes" id="UP000758856">
    <property type="component" value="Unassembled WGS sequence"/>
</dbReference>